<organism evidence="2 3">
    <name type="scientific">Gemella morbillorum</name>
    <dbReference type="NCBI Taxonomy" id="29391"/>
    <lineage>
        <taxon>Bacteria</taxon>
        <taxon>Bacillati</taxon>
        <taxon>Bacillota</taxon>
        <taxon>Bacilli</taxon>
        <taxon>Bacillales</taxon>
        <taxon>Gemellaceae</taxon>
        <taxon>Gemella</taxon>
    </lineage>
</organism>
<name>A0AAP9KT50_9BACL</name>
<gene>
    <name evidence="2" type="ORF">FOC49_04175</name>
</gene>
<dbReference type="Pfam" id="PF00583">
    <property type="entry name" value="Acetyltransf_1"/>
    <property type="match status" value="1"/>
</dbReference>
<evidence type="ECO:0000313" key="3">
    <source>
        <dbReference type="Proteomes" id="UP000425411"/>
    </source>
</evidence>
<sequence length="167" mass="19254">MLNLSKLSKKYRIKNMGEEDVAIILNLQQGNPMYFEYCPPKPSAETVLSDLKELPEGKNFKDKFYIGFFYDDNLVAIMDFIIAFPQEDTIYIGLFMVDVKESKKGVGSKIIEESLAVFKKEGYKKVRLAYMKGNFQSRSFWRKCGFVETGIEKENNRGIGVVLEKML</sequence>
<dbReference type="SUPFAM" id="SSF55729">
    <property type="entry name" value="Acyl-CoA N-acyltransferases (Nat)"/>
    <property type="match status" value="1"/>
</dbReference>
<accession>A0AAP9KT50</accession>
<dbReference type="InterPro" id="IPR000182">
    <property type="entry name" value="GNAT_dom"/>
</dbReference>
<feature type="domain" description="N-acetyltransferase" evidence="1">
    <location>
        <begin position="11"/>
        <end position="167"/>
    </location>
</feature>
<dbReference type="EMBL" id="CP046314">
    <property type="protein sequence ID" value="QGS09119.1"/>
    <property type="molecule type" value="Genomic_DNA"/>
</dbReference>
<dbReference type="Proteomes" id="UP000425411">
    <property type="component" value="Chromosome"/>
</dbReference>
<keyword evidence="3" id="KW-1185">Reference proteome</keyword>
<dbReference type="PROSITE" id="PS51186">
    <property type="entry name" value="GNAT"/>
    <property type="match status" value="1"/>
</dbReference>
<proteinExistence type="predicted"/>
<dbReference type="RefSeq" id="WP_004634314.1">
    <property type="nucleotide sequence ID" value="NZ_CP046314.1"/>
</dbReference>
<reference evidence="2 3" key="1">
    <citation type="submission" date="2019-11" db="EMBL/GenBank/DDBJ databases">
        <title>FDA dAtabase for Regulatory Grade micrObial Sequences (FDA-ARGOS): Supporting development and validation of Infectious Disease Dx tests.</title>
        <authorList>
            <person name="Turner S."/>
            <person name="Byrd R."/>
            <person name="Tallon L."/>
            <person name="Sadzewicz L."/>
            <person name="Vavikolanu K."/>
            <person name="Mehta A."/>
            <person name="Aluvathingal J."/>
            <person name="Nadendla S."/>
            <person name="Myers T."/>
            <person name="Yan Y."/>
            <person name="Sichtig H."/>
        </authorList>
    </citation>
    <scope>NUCLEOTIDE SEQUENCE [LARGE SCALE GENOMIC DNA]</scope>
    <source>
        <strain evidence="2 3">FDAARGOS_741</strain>
    </source>
</reference>
<evidence type="ECO:0000313" key="2">
    <source>
        <dbReference type="EMBL" id="QGS09119.1"/>
    </source>
</evidence>
<protein>
    <submittedName>
        <fullName evidence="2">GNAT family N-acetyltransferase</fullName>
    </submittedName>
</protein>
<dbReference type="AlphaFoldDB" id="A0AAP9KT50"/>
<evidence type="ECO:0000259" key="1">
    <source>
        <dbReference type="PROSITE" id="PS51186"/>
    </source>
</evidence>
<dbReference type="GO" id="GO:0016747">
    <property type="term" value="F:acyltransferase activity, transferring groups other than amino-acyl groups"/>
    <property type="evidence" value="ECO:0007669"/>
    <property type="project" value="InterPro"/>
</dbReference>
<dbReference type="InterPro" id="IPR016181">
    <property type="entry name" value="Acyl_CoA_acyltransferase"/>
</dbReference>
<dbReference type="Gene3D" id="3.40.630.30">
    <property type="match status" value="1"/>
</dbReference>
<dbReference type="CDD" id="cd04301">
    <property type="entry name" value="NAT_SF"/>
    <property type="match status" value="1"/>
</dbReference>